<keyword evidence="4 7" id="KW-1133">Transmembrane helix</keyword>
<dbReference type="InterPro" id="IPR036259">
    <property type="entry name" value="MFS_trans_sf"/>
</dbReference>
<feature type="transmembrane region" description="Helical" evidence="7">
    <location>
        <begin position="397"/>
        <end position="416"/>
    </location>
</feature>
<dbReference type="Pfam" id="PF07690">
    <property type="entry name" value="MFS_1"/>
    <property type="match status" value="1"/>
</dbReference>
<protein>
    <submittedName>
        <fullName evidence="8">Uncharacterized protein</fullName>
    </submittedName>
</protein>
<dbReference type="GO" id="GO:0016020">
    <property type="term" value="C:membrane"/>
    <property type="evidence" value="ECO:0007669"/>
    <property type="project" value="UniProtKB-SubCell"/>
</dbReference>
<evidence type="ECO:0000256" key="7">
    <source>
        <dbReference type="SAM" id="Phobius"/>
    </source>
</evidence>
<comment type="subcellular location">
    <subcellularLocation>
        <location evidence="1">Membrane</location>
        <topology evidence="1">Multi-pass membrane protein</topology>
    </subcellularLocation>
</comment>
<gene>
    <name evidence="8" type="ORF">G7Z17_g3854</name>
</gene>
<dbReference type="PANTHER" id="PTHR43791:SF91">
    <property type="entry name" value="MAJOR FACILITATOR SUPERFAMILY (MFS) PROFILE DOMAIN-CONTAINING PROTEIN-RELATED"/>
    <property type="match status" value="1"/>
</dbReference>
<accession>A0A9P5LD67</accession>
<feature type="transmembrane region" description="Helical" evidence="7">
    <location>
        <begin position="152"/>
        <end position="171"/>
    </location>
</feature>
<dbReference type="Proteomes" id="UP000722485">
    <property type="component" value="Unassembled WGS sequence"/>
</dbReference>
<evidence type="ECO:0000256" key="1">
    <source>
        <dbReference type="ARBA" id="ARBA00004141"/>
    </source>
</evidence>
<name>A0A9P5LD67_9HYPO</name>
<evidence type="ECO:0000256" key="5">
    <source>
        <dbReference type="ARBA" id="ARBA00023136"/>
    </source>
</evidence>
<keyword evidence="6" id="KW-0325">Glycoprotein</keyword>
<feature type="transmembrane region" description="Helical" evidence="7">
    <location>
        <begin position="462"/>
        <end position="483"/>
    </location>
</feature>
<keyword evidence="9" id="KW-1185">Reference proteome</keyword>
<dbReference type="SUPFAM" id="SSF103473">
    <property type="entry name" value="MFS general substrate transporter"/>
    <property type="match status" value="1"/>
</dbReference>
<dbReference type="Gene3D" id="1.20.1250.20">
    <property type="entry name" value="MFS general substrate transporter like domains"/>
    <property type="match status" value="2"/>
</dbReference>
<feature type="transmembrane region" description="Helical" evidence="7">
    <location>
        <begin position="423"/>
        <end position="442"/>
    </location>
</feature>
<proteinExistence type="predicted"/>
<dbReference type="AlphaFoldDB" id="A0A9P5LD67"/>
<evidence type="ECO:0000313" key="8">
    <source>
        <dbReference type="EMBL" id="KAF7553137.1"/>
    </source>
</evidence>
<feature type="transmembrane region" description="Helical" evidence="7">
    <location>
        <begin position="372"/>
        <end position="391"/>
    </location>
</feature>
<reference evidence="8" key="1">
    <citation type="submission" date="2020-03" db="EMBL/GenBank/DDBJ databases">
        <title>Draft Genome Sequence of Cylindrodendrum hubeiense.</title>
        <authorList>
            <person name="Buettner E."/>
            <person name="Kellner H."/>
        </authorList>
    </citation>
    <scope>NUCLEOTIDE SEQUENCE</scope>
    <source>
        <strain evidence="8">IHI 201604</strain>
    </source>
</reference>
<evidence type="ECO:0000256" key="6">
    <source>
        <dbReference type="ARBA" id="ARBA00023180"/>
    </source>
</evidence>
<feature type="transmembrane region" description="Helical" evidence="7">
    <location>
        <begin position="342"/>
        <end position="360"/>
    </location>
</feature>
<evidence type="ECO:0000313" key="9">
    <source>
        <dbReference type="Proteomes" id="UP000722485"/>
    </source>
</evidence>
<dbReference type="OrthoDB" id="2985014at2759"/>
<evidence type="ECO:0000256" key="4">
    <source>
        <dbReference type="ARBA" id="ARBA00022989"/>
    </source>
</evidence>
<sequence>MASNKGDDTLVAVSPERELHSHTDFNLKTAKRSGRAFIPDDSTTIAEDELSREAALTALTAEEERKLLRKVDWRLIPLLCMLYLVKKLDENNVSNARIMNEGTDDDILTQLGITSDQFGLVTVLYTVPYIVAEIPSNLLLKKFKPSRWQSRIMLSWGIVTACTAAVSSLGGLYACRFLLGLTEAGMFPGIILQLSYWYRPDEIAVRLIWIFSLGNVAGIIGGLLAYGFHAISGTGGLLFAIEGAITVALSILVFFTLPDFPGNTKWLSPVERAFLQARLPQNAPRSSEKDFVGREVIQTLRDKRLWLFTLSWALMTCGKNGIDFYRPTIISNMGFSDIATAQVLNIPTSALAIIIILILGYHSSTGKFPLPLYPIGCTVIIIAMYSILVVYPNDIGVYLGMMIGVAFGTAWFPLMWPWRTQTTNGATGSAFAIGFVNSYGQVGDALGPQMFLDKYEPRYQLPFGLSMALVALCGLTNGVTWWVTRQTESDTRKHKLARVEAKKNDEAVLDDISDRDFEPKSHAH</sequence>
<evidence type="ECO:0000256" key="3">
    <source>
        <dbReference type="ARBA" id="ARBA00022692"/>
    </source>
</evidence>
<feature type="transmembrane region" description="Helical" evidence="7">
    <location>
        <begin position="237"/>
        <end position="257"/>
    </location>
</feature>
<evidence type="ECO:0000256" key="2">
    <source>
        <dbReference type="ARBA" id="ARBA00022448"/>
    </source>
</evidence>
<keyword evidence="3 7" id="KW-0812">Transmembrane</keyword>
<feature type="transmembrane region" description="Helical" evidence="7">
    <location>
        <begin position="118"/>
        <end position="140"/>
    </location>
</feature>
<dbReference type="PANTHER" id="PTHR43791">
    <property type="entry name" value="PERMEASE-RELATED"/>
    <property type="match status" value="1"/>
</dbReference>
<keyword evidence="2" id="KW-0813">Transport</keyword>
<comment type="caution">
    <text evidence="8">The sequence shown here is derived from an EMBL/GenBank/DDBJ whole genome shotgun (WGS) entry which is preliminary data.</text>
</comment>
<keyword evidence="5 7" id="KW-0472">Membrane</keyword>
<organism evidence="8 9">
    <name type="scientific">Cylindrodendrum hubeiense</name>
    <dbReference type="NCBI Taxonomy" id="595255"/>
    <lineage>
        <taxon>Eukaryota</taxon>
        <taxon>Fungi</taxon>
        <taxon>Dikarya</taxon>
        <taxon>Ascomycota</taxon>
        <taxon>Pezizomycotina</taxon>
        <taxon>Sordariomycetes</taxon>
        <taxon>Hypocreomycetidae</taxon>
        <taxon>Hypocreales</taxon>
        <taxon>Nectriaceae</taxon>
        <taxon>Cylindrodendrum</taxon>
    </lineage>
</organism>
<dbReference type="EMBL" id="JAANBB010000050">
    <property type="protein sequence ID" value="KAF7553137.1"/>
    <property type="molecule type" value="Genomic_DNA"/>
</dbReference>
<feature type="transmembrane region" description="Helical" evidence="7">
    <location>
        <begin position="207"/>
        <end position="231"/>
    </location>
</feature>
<dbReference type="InterPro" id="IPR011701">
    <property type="entry name" value="MFS"/>
</dbReference>
<dbReference type="GO" id="GO:0022857">
    <property type="term" value="F:transmembrane transporter activity"/>
    <property type="evidence" value="ECO:0007669"/>
    <property type="project" value="InterPro"/>
</dbReference>